<name>A0A0G4MN97_VERLO</name>
<dbReference type="EMBL" id="CVQH01023638">
    <property type="protein sequence ID" value="CRK35674.1"/>
    <property type="molecule type" value="Genomic_DNA"/>
</dbReference>
<sequence>MTFACSKFKFTESSIRDAPLFQYRLRLQAAPQADAVLLPSSPRRLELVERHAHADVRVFHHLGELVKADLAVIVEIRLHDGLVDNLLELLVLEVAADHHLEHDEELAVADEAVAVNVVHLEGEPQLLLLVALGREGAEARDELLKVDVAAAVFVEDGDHSTMRGTT</sequence>
<proteinExistence type="predicted"/>
<feature type="non-terminal residue" evidence="1">
    <location>
        <position position="166"/>
    </location>
</feature>
<dbReference type="AlphaFoldDB" id="A0A0G4MN97"/>
<dbReference type="Proteomes" id="UP000044602">
    <property type="component" value="Unassembled WGS sequence"/>
</dbReference>
<protein>
    <submittedName>
        <fullName evidence="1">Uncharacterized protein</fullName>
    </submittedName>
</protein>
<reference evidence="1 2" key="1">
    <citation type="submission" date="2015-05" db="EMBL/GenBank/DDBJ databases">
        <authorList>
            <person name="Wang D.B."/>
            <person name="Wang M."/>
        </authorList>
    </citation>
    <scope>NUCLEOTIDE SEQUENCE [LARGE SCALE GENOMIC DNA]</scope>
    <source>
        <strain evidence="1">VL1</strain>
    </source>
</reference>
<keyword evidence="2" id="KW-1185">Reference proteome</keyword>
<gene>
    <name evidence="1" type="ORF">BN1708_001307</name>
</gene>
<evidence type="ECO:0000313" key="2">
    <source>
        <dbReference type="Proteomes" id="UP000044602"/>
    </source>
</evidence>
<organism evidence="1 2">
    <name type="scientific">Verticillium longisporum</name>
    <name type="common">Verticillium dahliae var. longisporum</name>
    <dbReference type="NCBI Taxonomy" id="100787"/>
    <lineage>
        <taxon>Eukaryota</taxon>
        <taxon>Fungi</taxon>
        <taxon>Dikarya</taxon>
        <taxon>Ascomycota</taxon>
        <taxon>Pezizomycotina</taxon>
        <taxon>Sordariomycetes</taxon>
        <taxon>Hypocreomycetidae</taxon>
        <taxon>Glomerellales</taxon>
        <taxon>Plectosphaerellaceae</taxon>
        <taxon>Verticillium</taxon>
    </lineage>
</organism>
<accession>A0A0G4MN97</accession>
<evidence type="ECO:0000313" key="1">
    <source>
        <dbReference type="EMBL" id="CRK35674.1"/>
    </source>
</evidence>